<evidence type="ECO:0000256" key="4">
    <source>
        <dbReference type="ARBA" id="ARBA00022643"/>
    </source>
</evidence>
<proteinExistence type="inferred from homology"/>
<comment type="caution">
    <text evidence="10">The sequence shown here is derived from an EMBL/GenBank/DDBJ whole genome shotgun (WGS) entry which is preliminary data.</text>
</comment>
<name>A0A6N7ETT1_9GAMM</name>
<keyword evidence="6 8" id="KW-0472">Membrane</keyword>
<keyword evidence="6" id="KW-0997">Cell inner membrane</keyword>
<keyword evidence="2 6" id="KW-0597">Phosphoprotein</keyword>
<evidence type="ECO:0000259" key="9">
    <source>
        <dbReference type="SMART" id="SM00900"/>
    </source>
</evidence>
<feature type="compositionally biased region" description="Polar residues" evidence="7">
    <location>
        <begin position="208"/>
        <end position="221"/>
    </location>
</feature>
<evidence type="ECO:0000256" key="7">
    <source>
        <dbReference type="SAM" id="MobiDB-lite"/>
    </source>
</evidence>
<dbReference type="Proteomes" id="UP000471298">
    <property type="component" value="Unassembled WGS sequence"/>
</dbReference>
<dbReference type="PIRSF" id="PIRSF006091">
    <property type="entry name" value="E_trnsport_RnfG"/>
    <property type="match status" value="1"/>
</dbReference>
<dbReference type="RefSeq" id="WP_152809480.1">
    <property type="nucleotide sequence ID" value="NZ_WHNW01000003.1"/>
</dbReference>
<dbReference type="GO" id="GO:0022900">
    <property type="term" value="P:electron transport chain"/>
    <property type="evidence" value="ECO:0007669"/>
    <property type="project" value="UniProtKB-UniRule"/>
</dbReference>
<evidence type="ECO:0000256" key="8">
    <source>
        <dbReference type="SAM" id="Phobius"/>
    </source>
</evidence>
<dbReference type="EMBL" id="WHNW01000003">
    <property type="protein sequence ID" value="MPV85832.1"/>
    <property type="molecule type" value="Genomic_DNA"/>
</dbReference>
<dbReference type="InterPro" id="IPR010209">
    <property type="entry name" value="Ion_transpt_RnfG/RsxG"/>
</dbReference>
<evidence type="ECO:0000313" key="10">
    <source>
        <dbReference type="EMBL" id="MPV85832.1"/>
    </source>
</evidence>
<evidence type="ECO:0000256" key="6">
    <source>
        <dbReference type="HAMAP-Rule" id="MF_00479"/>
    </source>
</evidence>
<feature type="modified residue" description="FMN phosphoryl threonine" evidence="6">
    <location>
        <position position="174"/>
    </location>
</feature>
<dbReference type="HAMAP" id="MF_00479">
    <property type="entry name" value="RsxG_RnfG"/>
    <property type="match status" value="1"/>
</dbReference>
<keyword evidence="4 6" id="KW-0288">FMN</keyword>
<keyword evidence="11" id="KW-1185">Reference proteome</keyword>
<dbReference type="InParanoid" id="A0A6N7ETT1"/>
<keyword evidence="1 6" id="KW-0813">Transport</keyword>
<accession>A0A6N7ETT1</accession>
<evidence type="ECO:0000256" key="5">
    <source>
        <dbReference type="ARBA" id="ARBA00022982"/>
    </source>
</evidence>
<keyword evidence="6 8" id="KW-0812">Transmembrane</keyword>
<dbReference type="GO" id="GO:0010181">
    <property type="term" value="F:FMN binding"/>
    <property type="evidence" value="ECO:0007669"/>
    <property type="project" value="InterPro"/>
</dbReference>
<keyword evidence="6" id="KW-1003">Cell membrane</keyword>
<comment type="subunit">
    <text evidence="6">The complex is composed of six subunits: RnfA, RnfB, RnfC, RnfD, RnfE and RnfG.</text>
</comment>
<dbReference type="GO" id="GO:0005886">
    <property type="term" value="C:plasma membrane"/>
    <property type="evidence" value="ECO:0007669"/>
    <property type="project" value="UniProtKB-SubCell"/>
</dbReference>
<evidence type="ECO:0000256" key="2">
    <source>
        <dbReference type="ARBA" id="ARBA00022553"/>
    </source>
</evidence>
<dbReference type="FunCoup" id="A0A6N7ETT1">
    <property type="interactions" value="50"/>
</dbReference>
<sequence length="221" mass="24702">MQNNQPTTPRANSASRILLRLVIITTVSLGGVFLAYQLSQSRIEESRQRYLSQQLVQLLPAGRYDDILLSRQQTPDFITYHACTEAGIAFTLLEIATEKAYNGRIELLVAINHQSQSITQIRPLFHQETPGLGDQIDVDKSDWLQQFAGKITTPSTHVALRHKGGRIDAITGATITSHAISHVMQQTIKTLNQHPLPTPDCTKRQGPKYNQQQLTLSDNTH</sequence>
<evidence type="ECO:0000256" key="3">
    <source>
        <dbReference type="ARBA" id="ARBA00022630"/>
    </source>
</evidence>
<dbReference type="NCBIfam" id="TIGR01947">
    <property type="entry name" value="rnfG"/>
    <property type="match status" value="1"/>
</dbReference>
<dbReference type="InterPro" id="IPR007329">
    <property type="entry name" value="FMN-bd"/>
</dbReference>
<organism evidence="10 11">
    <name type="scientific">Ostreibacterium oceani</name>
    <dbReference type="NCBI Taxonomy" id="2654998"/>
    <lineage>
        <taxon>Bacteria</taxon>
        <taxon>Pseudomonadati</taxon>
        <taxon>Pseudomonadota</taxon>
        <taxon>Gammaproteobacteria</taxon>
        <taxon>Cardiobacteriales</taxon>
        <taxon>Ostreibacteriaceae</taxon>
        <taxon>Ostreibacterium</taxon>
    </lineage>
</organism>
<dbReference type="AlphaFoldDB" id="A0A6N7ETT1"/>
<feature type="region of interest" description="Disordered" evidence="7">
    <location>
        <begin position="195"/>
        <end position="221"/>
    </location>
</feature>
<dbReference type="PANTHER" id="PTHR36118">
    <property type="entry name" value="ION-TRANSLOCATING OXIDOREDUCTASE COMPLEX SUBUNIT G"/>
    <property type="match status" value="1"/>
</dbReference>
<protein>
    <recommendedName>
        <fullName evidence="6">Ion-translocating oxidoreductase complex subunit G</fullName>
        <ecNumber evidence="6">7.-.-.-</ecNumber>
    </recommendedName>
    <alternativeName>
        <fullName evidence="6">Rnf electron transport complex subunit G</fullName>
    </alternativeName>
</protein>
<keyword evidence="6" id="KW-1278">Translocase</keyword>
<keyword evidence="3 6" id="KW-0285">Flavoprotein</keyword>
<comment type="similarity">
    <text evidence="6">Belongs to the RnfG family.</text>
</comment>
<dbReference type="SMART" id="SM00900">
    <property type="entry name" value="FMN_bind"/>
    <property type="match status" value="1"/>
</dbReference>
<gene>
    <name evidence="6" type="primary">rnfG</name>
    <name evidence="10" type="ORF">GCU85_03650</name>
</gene>
<evidence type="ECO:0000313" key="11">
    <source>
        <dbReference type="Proteomes" id="UP000471298"/>
    </source>
</evidence>
<keyword evidence="5 6" id="KW-0249">Electron transport</keyword>
<evidence type="ECO:0000256" key="1">
    <source>
        <dbReference type="ARBA" id="ARBA00022448"/>
    </source>
</evidence>
<comment type="subcellular location">
    <subcellularLocation>
        <location evidence="6">Cell inner membrane</location>
        <topology evidence="6">Single-pass membrane protein</topology>
    </subcellularLocation>
</comment>
<comment type="cofactor">
    <cofactor evidence="6">
        <name>FMN</name>
        <dbReference type="ChEBI" id="CHEBI:58210"/>
    </cofactor>
</comment>
<feature type="domain" description="FMN-binding" evidence="9">
    <location>
        <begin position="100"/>
        <end position="191"/>
    </location>
</feature>
<comment type="function">
    <text evidence="6">Part of a membrane-bound complex that couples electron transfer with translocation of ions across the membrane.</text>
</comment>
<dbReference type="PANTHER" id="PTHR36118:SF1">
    <property type="entry name" value="ION-TRANSLOCATING OXIDOREDUCTASE COMPLEX SUBUNIT G"/>
    <property type="match status" value="1"/>
</dbReference>
<feature type="transmembrane region" description="Helical" evidence="8">
    <location>
        <begin position="17"/>
        <end position="39"/>
    </location>
</feature>
<keyword evidence="6 8" id="KW-1133">Transmembrane helix</keyword>
<dbReference type="Pfam" id="PF04205">
    <property type="entry name" value="FMN_bind"/>
    <property type="match status" value="1"/>
</dbReference>
<dbReference type="EC" id="7.-.-.-" evidence="6"/>
<dbReference type="GO" id="GO:0009055">
    <property type="term" value="F:electron transfer activity"/>
    <property type="evidence" value="ECO:0007669"/>
    <property type="project" value="InterPro"/>
</dbReference>
<reference evidence="10 11" key="1">
    <citation type="submission" date="2019-10" db="EMBL/GenBank/DDBJ databases">
        <title>Cardiobacteriales fam. a chemoheterotrophic member of the order Cardiobacteriales, and proposal of Cardiobacteriales fam. nov.</title>
        <authorList>
            <person name="Wang C."/>
        </authorList>
    </citation>
    <scope>NUCLEOTIDE SEQUENCE [LARGE SCALE GENOMIC DNA]</scope>
    <source>
        <strain evidence="10 11">ML27</strain>
    </source>
</reference>